<reference evidence="4" key="1">
    <citation type="submission" date="2016-10" db="EMBL/GenBank/DDBJ databases">
        <authorList>
            <person name="Varghese N."/>
            <person name="Submissions S."/>
        </authorList>
    </citation>
    <scope>NUCLEOTIDE SEQUENCE [LARGE SCALE GENOMIC DNA]</scope>
    <source>
        <strain evidence="4">DSM 16995</strain>
    </source>
</reference>
<dbReference type="OrthoDB" id="5453932at2"/>
<feature type="chain" id="PRO_5011747322" evidence="1">
    <location>
        <begin position="23"/>
        <end position="247"/>
    </location>
</feature>
<evidence type="ECO:0000259" key="2">
    <source>
        <dbReference type="Pfam" id="PF00497"/>
    </source>
</evidence>
<evidence type="ECO:0000256" key="1">
    <source>
        <dbReference type="SAM" id="SignalP"/>
    </source>
</evidence>
<dbReference type="PANTHER" id="PTHR38834">
    <property type="entry name" value="PERIPLASMIC SUBSTRATE BINDING PROTEIN FAMILY 3"/>
    <property type="match status" value="1"/>
</dbReference>
<dbReference type="AlphaFoldDB" id="A0A1G9BVQ5"/>
<evidence type="ECO:0000313" key="4">
    <source>
        <dbReference type="Proteomes" id="UP000199053"/>
    </source>
</evidence>
<dbReference type="EMBL" id="FNGA01000001">
    <property type="protein sequence ID" value="SDK43526.1"/>
    <property type="molecule type" value="Genomic_DNA"/>
</dbReference>
<dbReference type="Gene3D" id="3.40.190.10">
    <property type="entry name" value="Periplasmic binding protein-like II"/>
    <property type="match status" value="2"/>
</dbReference>
<evidence type="ECO:0000313" key="3">
    <source>
        <dbReference type="EMBL" id="SDK43526.1"/>
    </source>
</evidence>
<keyword evidence="4" id="KW-1185">Reference proteome</keyword>
<feature type="signal peptide" evidence="1">
    <location>
        <begin position="1"/>
        <end position="22"/>
    </location>
</feature>
<keyword evidence="1" id="KW-0732">Signal</keyword>
<dbReference type="PANTHER" id="PTHR38834:SF3">
    <property type="entry name" value="SOLUTE-BINDING PROTEIN FAMILY 3_N-TERMINAL DOMAIN-CONTAINING PROTEIN"/>
    <property type="match status" value="1"/>
</dbReference>
<accession>A0A1G9BVQ5</accession>
<gene>
    <name evidence="3" type="ORF">SAMN05660337_0440</name>
</gene>
<sequence>MKISTFLIFIILIFASPCTATAQPAKITLATHNLCPYGCYDENGVFDGCAVRVVKYAFNKMNIKLNIVVVPWIRAQRLARDGKVDGFFAASKSEDRDQYGVQSAIIAEQRWNWYMLQENPLDPASEHFKKRATVASFRGSNMLKWLNTNNYNATSSPPTTELLLNMLLLKRFDAMLANDMVMTDKILKHNIHNRLKIITLLSKPLGVYFSKNFINENPYFLNQFNKHVEKYMKDHPLPLNIYACPLL</sequence>
<dbReference type="Pfam" id="PF00497">
    <property type="entry name" value="SBP_bac_3"/>
    <property type="match status" value="1"/>
</dbReference>
<proteinExistence type="predicted"/>
<feature type="domain" description="Solute-binding protein family 3/N-terminal" evidence="2">
    <location>
        <begin position="32"/>
        <end position="234"/>
    </location>
</feature>
<dbReference type="RefSeq" id="WP_092157799.1">
    <property type="nucleotide sequence ID" value="NZ_FNGA01000001.1"/>
</dbReference>
<name>A0A1G9BVQ5_9BACT</name>
<protein>
    <submittedName>
        <fullName evidence="3">Polar amino acid transport system substrate-binding protein</fullName>
    </submittedName>
</protein>
<dbReference type="SUPFAM" id="SSF53850">
    <property type="entry name" value="Periplasmic binding protein-like II"/>
    <property type="match status" value="1"/>
</dbReference>
<dbReference type="Proteomes" id="UP000199053">
    <property type="component" value="Unassembled WGS sequence"/>
</dbReference>
<dbReference type="STRING" id="246191.SAMN05660337_0440"/>
<dbReference type="InterPro" id="IPR001638">
    <property type="entry name" value="Solute-binding_3/MltF_N"/>
</dbReference>
<organism evidence="3 4">
    <name type="scientific">Maridesulfovibrio ferrireducens</name>
    <dbReference type="NCBI Taxonomy" id="246191"/>
    <lineage>
        <taxon>Bacteria</taxon>
        <taxon>Pseudomonadati</taxon>
        <taxon>Thermodesulfobacteriota</taxon>
        <taxon>Desulfovibrionia</taxon>
        <taxon>Desulfovibrionales</taxon>
        <taxon>Desulfovibrionaceae</taxon>
        <taxon>Maridesulfovibrio</taxon>
    </lineage>
</organism>